<evidence type="ECO:0000313" key="1">
    <source>
        <dbReference type="EMBL" id="EDZ73587.1"/>
    </source>
</evidence>
<name>B5VEQ6_YEAS6</name>
<proteinExistence type="predicted"/>
<dbReference type="AlphaFoldDB" id="B5VEQ6"/>
<reference evidence="1 2" key="1">
    <citation type="journal article" date="2008" name="FEMS Yeast Res.">
        <title>Comparative genome analysis of a Saccharomyces cerevisiae wine strain.</title>
        <authorList>
            <person name="Borneman A.R."/>
            <person name="Forgan A.H."/>
            <person name="Pretorius I.S."/>
            <person name="Chambers P.J."/>
        </authorList>
    </citation>
    <scope>NUCLEOTIDE SEQUENCE [LARGE SCALE GENOMIC DNA]</scope>
    <source>
        <strain evidence="1 2">AWRI1631</strain>
    </source>
</reference>
<dbReference type="Proteomes" id="UP000008988">
    <property type="component" value="Unassembled WGS sequence"/>
</dbReference>
<accession>B5VEQ6</accession>
<evidence type="ECO:0000313" key="2">
    <source>
        <dbReference type="Proteomes" id="UP000008988"/>
    </source>
</evidence>
<dbReference type="EMBL" id="ABSV01000216">
    <property type="protein sequence ID" value="EDZ73587.1"/>
    <property type="molecule type" value="Genomic_DNA"/>
</dbReference>
<protein>
    <submittedName>
        <fullName evidence="1">Uncharacterized protein</fullName>
    </submittedName>
</protein>
<sequence length="134" mass="15016">MFICILCSSFCFISFFLLLSRLTFRRCFSCKPCKSFSICSSSVNGTTSISVLASSLTSMPKISLAIFLHLRIILKSFLPKTFKSSIQERNSSVVCFNFFKIFHSWSFSSIVNLFISPSMLIGSSVLTKSKIEVS</sequence>
<organism evidence="1 2">
    <name type="scientific">Saccharomyces cerevisiae (strain AWRI1631)</name>
    <name type="common">Baker's yeast</name>
    <dbReference type="NCBI Taxonomy" id="545124"/>
    <lineage>
        <taxon>Eukaryota</taxon>
        <taxon>Fungi</taxon>
        <taxon>Dikarya</taxon>
        <taxon>Ascomycota</taxon>
        <taxon>Saccharomycotina</taxon>
        <taxon>Saccharomycetes</taxon>
        <taxon>Saccharomycetales</taxon>
        <taxon>Saccharomycetaceae</taxon>
        <taxon>Saccharomyces</taxon>
    </lineage>
</organism>
<comment type="caution">
    <text evidence="1">The sequence shown here is derived from an EMBL/GenBank/DDBJ whole genome shotgun (WGS) entry which is preliminary data.</text>
</comment>
<gene>
    <name evidence="1" type="ORF">AWRI1631_30140</name>
</gene>